<accession>A0A0E9RNC9</accession>
<dbReference type="AlphaFoldDB" id="A0A0E9RNC9"/>
<evidence type="ECO:0000313" key="1">
    <source>
        <dbReference type="EMBL" id="JAH30307.1"/>
    </source>
</evidence>
<reference evidence="1" key="1">
    <citation type="submission" date="2014-11" db="EMBL/GenBank/DDBJ databases">
        <authorList>
            <person name="Amaro Gonzalez C."/>
        </authorList>
    </citation>
    <scope>NUCLEOTIDE SEQUENCE</scope>
</reference>
<protein>
    <submittedName>
        <fullName evidence="1">Uncharacterized protein</fullName>
    </submittedName>
</protein>
<proteinExistence type="predicted"/>
<organism evidence="1">
    <name type="scientific">Anguilla anguilla</name>
    <name type="common">European freshwater eel</name>
    <name type="synonym">Muraena anguilla</name>
    <dbReference type="NCBI Taxonomy" id="7936"/>
    <lineage>
        <taxon>Eukaryota</taxon>
        <taxon>Metazoa</taxon>
        <taxon>Chordata</taxon>
        <taxon>Craniata</taxon>
        <taxon>Vertebrata</taxon>
        <taxon>Euteleostomi</taxon>
        <taxon>Actinopterygii</taxon>
        <taxon>Neopterygii</taxon>
        <taxon>Teleostei</taxon>
        <taxon>Anguilliformes</taxon>
        <taxon>Anguillidae</taxon>
        <taxon>Anguilla</taxon>
    </lineage>
</organism>
<name>A0A0E9RNC9_ANGAN</name>
<sequence>MNQARATPTGDLFLVTHPLSQLCCRCAAVTTR</sequence>
<reference evidence="1" key="2">
    <citation type="journal article" date="2015" name="Fish Shellfish Immunol.">
        <title>Early steps in the European eel (Anguilla anguilla)-Vibrio vulnificus interaction in the gills: Role of the RtxA13 toxin.</title>
        <authorList>
            <person name="Callol A."/>
            <person name="Pajuelo D."/>
            <person name="Ebbesson L."/>
            <person name="Teles M."/>
            <person name="MacKenzie S."/>
            <person name="Amaro C."/>
        </authorList>
    </citation>
    <scope>NUCLEOTIDE SEQUENCE</scope>
</reference>
<dbReference type="EMBL" id="GBXM01078270">
    <property type="protein sequence ID" value="JAH30307.1"/>
    <property type="molecule type" value="Transcribed_RNA"/>
</dbReference>